<feature type="chain" id="PRO_5039530494" description="Lipoprotein" evidence="2">
    <location>
        <begin position="21"/>
        <end position="155"/>
    </location>
</feature>
<keyword evidence="2" id="KW-0732">Signal</keyword>
<evidence type="ECO:0000313" key="4">
    <source>
        <dbReference type="Proteomes" id="UP000000322"/>
    </source>
</evidence>
<dbReference type="Proteomes" id="UP000000322">
    <property type="component" value="Chromosome"/>
</dbReference>
<accession>D1BE31</accession>
<gene>
    <name evidence="3" type="ordered locus">Sked_33570</name>
</gene>
<keyword evidence="4" id="KW-1185">Reference proteome</keyword>
<dbReference type="eggNOG" id="ENOG50329RK">
    <property type="taxonomic scope" value="Bacteria"/>
</dbReference>
<protein>
    <recommendedName>
        <fullName evidence="5">Lipoprotein</fullName>
    </recommendedName>
</protein>
<dbReference type="EMBL" id="CP001819">
    <property type="protein sequence ID" value="ACZ23252.1"/>
    <property type="molecule type" value="Genomic_DNA"/>
</dbReference>
<reference evidence="3 4" key="1">
    <citation type="journal article" date="2009" name="Stand. Genomic Sci.">
        <title>Complete genome sequence of Sanguibacter keddieii type strain (ST-74).</title>
        <authorList>
            <person name="Ivanova N."/>
            <person name="Sikorski J."/>
            <person name="Sims D."/>
            <person name="Brettin T."/>
            <person name="Detter J.C."/>
            <person name="Han C."/>
            <person name="Lapidus A."/>
            <person name="Copeland A."/>
            <person name="Glavina Del Rio T."/>
            <person name="Nolan M."/>
            <person name="Chen F."/>
            <person name="Lucas S."/>
            <person name="Tice H."/>
            <person name="Cheng J.F."/>
            <person name="Bruce D."/>
            <person name="Goodwin L."/>
            <person name="Pitluck S."/>
            <person name="Pati A."/>
            <person name="Mavromatis K."/>
            <person name="Chen A."/>
            <person name="Palaniappan K."/>
            <person name="D'haeseleer P."/>
            <person name="Chain P."/>
            <person name="Bristow J."/>
            <person name="Eisen J.A."/>
            <person name="Markowitz V."/>
            <person name="Hugenholtz P."/>
            <person name="Goker M."/>
            <person name="Pukall R."/>
            <person name="Klenk H.P."/>
            <person name="Kyrpides N.C."/>
        </authorList>
    </citation>
    <scope>NUCLEOTIDE SEQUENCE [LARGE SCALE GENOMIC DNA]</scope>
    <source>
        <strain evidence="4">ATCC 51767 / DSM 10542 / NCFB 3025 / ST-74</strain>
    </source>
</reference>
<dbReference type="OrthoDB" id="5117621at2"/>
<evidence type="ECO:0008006" key="5">
    <source>
        <dbReference type="Google" id="ProtNLM"/>
    </source>
</evidence>
<feature type="signal peptide" evidence="2">
    <location>
        <begin position="1"/>
        <end position="20"/>
    </location>
</feature>
<sequence length="155" mass="17027">MKTCLLIALLLLTTSCSSTSPDTGPDGRTAEPERSAAQTRAVETGEVTADDYEQAFREFQACMADGGYEVSDSGMTGNVYDYSFPQAATGAGVYEPCYEYHFSEIDLVWQLANEDFSYTTQLIKKCLLERGIEPQDTSREVNAQLDEHGISFGDC</sequence>
<feature type="region of interest" description="Disordered" evidence="1">
    <location>
        <begin position="17"/>
        <end position="40"/>
    </location>
</feature>
<dbReference type="AlphaFoldDB" id="D1BE31"/>
<dbReference type="HOGENOM" id="CLU_1694276_0_0_11"/>
<dbReference type="PROSITE" id="PS51257">
    <property type="entry name" value="PROKAR_LIPOPROTEIN"/>
    <property type="match status" value="1"/>
</dbReference>
<dbReference type="RefSeq" id="WP_012868320.1">
    <property type="nucleotide sequence ID" value="NC_013521.1"/>
</dbReference>
<organism evidence="3 4">
    <name type="scientific">Sanguibacter keddieii (strain ATCC 51767 / DSM 10542 / NCFB 3025 / ST-74)</name>
    <dbReference type="NCBI Taxonomy" id="446469"/>
    <lineage>
        <taxon>Bacteria</taxon>
        <taxon>Bacillati</taxon>
        <taxon>Actinomycetota</taxon>
        <taxon>Actinomycetes</taxon>
        <taxon>Micrococcales</taxon>
        <taxon>Sanguibacteraceae</taxon>
        <taxon>Sanguibacter</taxon>
    </lineage>
</organism>
<evidence type="ECO:0000256" key="1">
    <source>
        <dbReference type="SAM" id="MobiDB-lite"/>
    </source>
</evidence>
<evidence type="ECO:0000256" key="2">
    <source>
        <dbReference type="SAM" id="SignalP"/>
    </source>
</evidence>
<name>D1BE31_SANKS</name>
<evidence type="ECO:0000313" key="3">
    <source>
        <dbReference type="EMBL" id="ACZ23252.1"/>
    </source>
</evidence>
<dbReference type="KEGG" id="ske:Sked_33570"/>
<proteinExistence type="predicted"/>
<dbReference type="STRING" id="446469.Sked_33570"/>